<sequence length="276" mass="31911">MEVHNSPPPPLKCHILGFGGLIVQGILGLISLSALLVKRYFEKPKRPWVVWIFDNSKQVFGAFLQHCLNMMLAILLSHTNEADNCDWYFINFICDILIGVPLCYLGLKMVENIGLKYHIEELNTGVYIKELHYSPDIEFLDPAILAKKHEVDYKIWIIQIAVWGLIVASMKVLLFCILQIFAVPLEIAVKVCLGWLNIYPNIKLVLIMMVVPLVCNALQFWIQDGILKAKKEINYRFSLMERCKSVMYDKNFRFEDRKKGKRSSSFKAKKEPFVEL</sequence>
<dbReference type="Proteomes" id="UP001295684">
    <property type="component" value="Unassembled WGS sequence"/>
</dbReference>
<organism evidence="2 3">
    <name type="scientific">Euplotes crassus</name>
    <dbReference type="NCBI Taxonomy" id="5936"/>
    <lineage>
        <taxon>Eukaryota</taxon>
        <taxon>Sar</taxon>
        <taxon>Alveolata</taxon>
        <taxon>Ciliophora</taxon>
        <taxon>Intramacronucleata</taxon>
        <taxon>Spirotrichea</taxon>
        <taxon>Hypotrichia</taxon>
        <taxon>Euplotida</taxon>
        <taxon>Euplotidae</taxon>
        <taxon>Moneuplotes</taxon>
    </lineage>
</organism>
<feature type="transmembrane region" description="Helical" evidence="1">
    <location>
        <begin position="202"/>
        <end position="222"/>
    </location>
</feature>
<keyword evidence="3" id="KW-1185">Reference proteome</keyword>
<dbReference type="InterPro" id="IPR022127">
    <property type="entry name" value="STIMATE/YPL162C"/>
</dbReference>
<dbReference type="AlphaFoldDB" id="A0AAD2D252"/>
<proteinExistence type="predicted"/>
<feature type="transmembrane region" description="Helical" evidence="1">
    <location>
        <begin position="58"/>
        <end position="76"/>
    </location>
</feature>
<comment type="caution">
    <text evidence="2">The sequence shown here is derived from an EMBL/GenBank/DDBJ whole genome shotgun (WGS) entry which is preliminary data.</text>
</comment>
<feature type="transmembrane region" description="Helical" evidence="1">
    <location>
        <begin position="15"/>
        <end position="37"/>
    </location>
</feature>
<keyword evidence="1" id="KW-0472">Membrane</keyword>
<reference evidence="2" key="1">
    <citation type="submission" date="2023-07" db="EMBL/GenBank/DDBJ databases">
        <authorList>
            <consortium name="AG Swart"/>
            <person name="Singh M."/>
            <person name="Singh A."/>
            <person name="Seah K."/>
            <person name="Emmerich C."/>
        </authorList>
    </citation>
    <scope>NUCLEOTIDE SEQUENCE</scope>
    <source>
        <strain evidence="2">DP1</strain>
    </source>
</reference>
<name>A0AAD2D252_EUPCR</name>
<evidence type="ECO:0000313" key="3">
    <source>
        <dbReference type="Proteomes" id="UP001295684"/>
    </source>
</evidence>
<evidence type="ECO:0000256" key="1">
    <source>
        <dbReference type="SAM" id="Phobius"/>
    </source>
</evidence>
<keyword evidence="1" id="KW-0812">Transmembrane</keyword>
<accession>A0AAD2D252</accession>
<dbReference type="GO" id="GO:0016020">
    <property type="term" value="C:membrane"/>
    <property type="evidence" value="ECO:0007669"/>
    <property type="project" value="TreeGrafter"/>
</dbReference>
<keyword evidence="1" id="KW-1133">Transmembrane helix</keyword>
<dbReference type="EMBL" id="CAMPGE010018948">
    <property type="protein sequence ID" value="CAI2377316.1"/>
    <property type="molecule type" value="Genomic_DNA"/>
</dbReference>
<dbReference type="Pfam" id="PF12400">
    <property type="entry name" value="STIMATE"/>
    <property type="match status" value="1"/>
</dbReference>
<feature type="transmembrane region" description="Helical" evidence="1">
    <location>
        <begin position="88"/>
        <end position="107"/>
    </location>
</feature>
<gene>
    <name evidence="2" type="ORF">ECRASSUSDP1_LOCUS18700</name>
</gene>
<evidence type="ECO:0000313" key="2">
    <source>
        <dbReference type="EMBL" id="CAI2377316.1"/>
    </source>
</evidence>
<dbReference type="PANTHER" id="PTHR31735:SF1">
    <property type="entry name" value="VACUOLAR MEMBRANE PROTEIN YPL162C"/>
    <property type="match status" value="1"/>
</dbReference>
<protein>
    <submittedName>
        <fullName evidence="2">Uncharacterized protein</fullName>
    </submittedName>
</protein>
<dbReference type="PANTHER" id="PTHR31735">
    <property type="entry name" value="VACUOLAR MEMBRANE PROTEIN YPL162C"/>
    <property type="match status" value="1"/>
</dbReference>
<feature type="transmembrane region" description="Helical" evidence="1">
    <location>
        <begin position="155"/>
        <end position="182"/>
    </location>
</feature>